<comment type="caution">
    <text evidence="2">The sequence shown here is derived from an EMBL/GenBank/DDBJ whole genome shotgun (WGS) entry which is preliminary data.</text>
</comment>
<feature type="compositionally biased region" description="Gly residues" evidence="1">
    <location>
        <begin position="220"/>
        <end position="231"/>
    </location>
</feature>
<protein>
    <submittedName>
        <fullName evidence="2">Uncharacterized protein</fullName>
    </submittedName>
</protein>
<feature type="compositionally biased region" description="Basic and acidic residues" evidence="1">
    <location>
        <begin position="232"/>
        <end position="253"/>
    </location>
</feature>
<feature type="region of interest" description="Disordered" evidence="1">
    <location>
        <begin position="205"/>
        <end position="253"/>
    </location>
</feature>
<proteinExistence type="predicted"/>
<evidence type="ECO:0000313" key="2">
    <source>
        <dbReference type="EMBL" id="MPM43959.1"/>
    </source>
</evidence>
<name>A0A644ZSH9_9ZZZZ</name>
<feature type="compositionally biased region" description="Basic residues" evidence="1">
    <location>
        <begin position="64"/>
        <end position="80"/>
    </location>
</feature>
<sequence length="253" mass="27154">MAHLRQHQPIGQREPAPQQRIGSQPVPAGPLGRQAGGERPVEDPPLRRRRRLLPHRAEHPFVHHRDHHHQRGAGQRHHRREGTGVGDVRVGRPGGQHAEGPGPLQGVGQREEAQAAVLRPEVEGVLHHGDLGQERPVGEHHALGRAGGAGGVDDRGEVLGAYGRAAPPDLDVRLGGGLLGEVLVVHHHHPVQVGQIVADLGDPVGLQERPAEHPARPGPGQDGPGLRGRGGLVDRHHDRADRLHGDIEDGPHR</sequence>
<organism evidence="2">
    <name type="scientific">bioreactor metagenome</name>
    <dbReference type="NCBI Taxonomy" id="1076179"/>
    <lineage>
        <taxon>unclassified sequences</taxon>
        <taxon>metagenomes</taxon>
        <taxon>ecological metagenomes</taxon>
    </lineage>
</organism>
<feature type="region of interest" description="Disordered" evidence="1">
    <location>
        <begin position="1"/>
        <end position="107"/>
    </location>
</feature>
<reference evidence="2" key="1">
    <citation type="submission" date="2019-08" db="EMBL/GenBank/DDBJ databases">
        <authorList>
            <person name="Kucharzyk K."/>
            <person name="Murdoch R.W."/>
            <person name="Higgins S."/>
            <person name="Loffler F."/>
        </authorList>
    </citation>
    <scope>NUCLEOTIDE SEQUENCE</scope>
</reference>
<dbReference type="EMBL" id="VSSQ01010300">
    <property type="protein sequence ID" value="MPM43959.1"/>
    <property type="molecule type" value="Genomic_DNA"/>
</dbReference>
<gene>
    <name evidence="2" type="ORF">SDC9_90637</name>
</gene>
<accession>A0A644ZSH9</accession>
<evidence type="ECO:0000256" key="1">
    <source>
        <dbReference type="SAM" id="MobiDB-lite"/>
    </source>
</evidence>
<dbReference type="AlphaFoldDB" id="A0A644ZSH9"/>